<dbReference type="EMBL" id="BLQM01000107">
    <property type="protein sequence ID" value="GMH64449.1"/>
    <property type="molecule type" value="Genomic_DNA"/>
</dbReference>
<dbReference type="InterPro" id="IPR011990">
    <property type="entry name" value="TPR-like_helical_dom_sf"/>
</dbReference>
<evidence type="ECO:0000313" key="8">
    <source>
        <dbReference type="Proteomes" id="UP001162640"/>
    </source>
</evidence>
<evidence type="ECO:0000256" key="3">
    <source>
        <dbReference type="ARBA" id="ARBA00022833"/>
    </source>
</evidence>
<accession>A0A9W7A9S3</accession>
<dbReference type="AlphaFoldDB" id="A0A9W7A9S3"/>
<dbReference type="Proteomes" id="UP001162640">
    <property type="component" value="Unassembled WGS sequence"/>
</dbReference>
<comment type="caution">
    <text evidence="7">The sequence shown here is derived from an EMBL/GenBank/DDBJ whole genome shotgun (WGS) entry which is preliminary data.</text>
</comment>
<dbReference type="SUPFAM" id="SSF81901">
    <property type="entry name" value="HCP-like"/>
    <property type="match status" value="1"/>
</dbReference>
<dbReference type="InterPro" id="IPR044508">
    <property type="entry name" value="At5g50450/At1g67340-like"/>
</dbReference>
<feature type="domain" description="MYND-type" evidence="6">
    <location>
        <begin position="300"/>
        <end position="327"/>
    </location>
</feature>
<dbReference type="SUPFAM" id="SSF144232">
    <property type="entry name" value="HIT/MYND zinc finger-like"/>
    <property type="match status" value="1"/>
</dbReference>
<dbReference type="PANTHER" id="PTHR46758:SF2">
    <property type="entry name" value="OJ1485_B09.11 PROTEIN"/>
    <property type="match status" value="1"/>
</dbReference>
<evidence type="ECO:0000256" key="4">
    <source>
        <dbReference type="PROSITE-ProRule" id="PRU00134"/>
    </source>
</evidence>
<keyword evidence="3" id="KW-0862">Zinc</keyword>
<dbReference type="Pfam" id="PF01753">
    <property type="entry name" value="zf-MYND"/>
    <property type="match status" value="1"/>
</dbReference>
<evidence type="ECO:0000313" key="7">
    <source>
        <dbReference type="EMBL" id="GMH64449.1"/>
    </source>
</evidence>
<dbReference type="InterPro" id="IPR036047">
    <property type="entry name" value="F-box-like_dom_sf"/>
</dbReference>
<sequence length="330" mass="36940">MSYIPLLSSQLPSSPLLVSETSDTLDNKFLKDGSTSTNPFIDSSSSTLPTSTSSTTSLPPNQLTYPSNKRLKLSSPPITQIYTGTITSILHLPSDLLHLILSYSTPQSYYAVGLTCRVFLTGNGSRVVMEGLGMEFGKGEGRERGILDSVETREQVLARVNKFALQGNVEAQYYLGVVKLYGFDVEEGVEMLRKTAKKEHVKSMYALGIAIRDCRRTESNALLESAGSYNYYPALSEILDNTALKQRFKEPNAEQLKEFMMPGSLNRYLKRVFVEEEVSASLGFIEMTYVDLKVSRMKMCSSCRKAKYCSKTCQVYDWRSGRHKSECEFL</sequence>
<dbReference type="Gene3D" id="6.10.140.2220">
    <property type="match status" value="1"/>
</dbReference>
<feature type="compositionally biased region" description="Low complexity" evidence="5">
    <location>
        <begin position="43"/>
        <end position="60"/>
    </location>
</feature>
<dbReference type="PROSITE" id="PS50865">
    <property type="entry name" value="ZF_MYND_2"/>
    <property type="match status" value="1"/>
</dbReference>
<keyword evidence="2 4" id="KW-0863">Zinc-finger</keyword>
<keyword evidence="1" id="KW-0479">Metal-binding</keyword>
<gene>
    <name evidence="7" type="ORF">TL16_g03962</name>
</gene>
<dbReference type="CDD" id="cd09917">
    <property type="entry name" value="F-box_SF"/>
    <property type="match status" value="1"/>
</dbReference>
<proteinExistence type="predicted"/>
<dbReference type="GO" id="GO:0008270">
    <property type="term" value="F:zinc ion binding"/>
    <property type="evidence" value="ECO:0007669"/>
    <property type="project" value="UniProtKB-KW"/>
</dbReference>
<dbReference type="Gene3D" id="1.25.40.10">
    <property type="entry name" value="Tetratricopeptide repeat domain"/>
    <property type="match status" value="1"/>
</dbReference>
<reference evidence="8" key="1">
    <citation type="journal article" date="2023" name="Commun. Biol.">
        <title>Genome analysis of Parmales, the sister group of diatoms, reveals the evolutionary specialization of diatoms from phago-mixotrophs to photoautotrophs.</title>
        <authorList>
            <person name="Ban H."/>
            <person name="Sato S."/>
            <person name="Yoshikawa S."/>
            <person name="Yamada K."/>
            <person name="Nakamura Y."/>
            <person name="Ichinomiya M."/>
            <person name="Sato N."/>
            <person name="Blanc-Mathieu R."/>
            <person name="Endo H."/>
            <person name="Kuwata A."/>
            <person name="Ogata H."/>
        </authorList>
    </citation>
    <scope>NUCLEOTIDE SEQUENCE [LARGE SCALE GENOMIC DNA]</scope>
</reference>
<name>A0A9W7A9S3_9STRA</name>
<evidence type="ECO:0000256" key="5">
    <source>
        <dbReference type="SAM" id="MobiDB-lite"/>
    </source>
</evidence>
<evidence type="ECO:0000256" key="1">
    <source>
        <dbReference type="ARBA" id="ARBA00022723"/>
    </source>
</evidence>
<dbReference type="SUPFAM" id="SSF81383">
    <property type="entry name" value="F-box domain"/>
    <property type="match status" value="1"/>
</dbReference>
<evidence type="ECO:0000256" key="2">
    <source>
        <dbReference type="ARBA" id="ARBA00022771"/>
    </source>
</evidence>
<dbReference type="PANTHER" id="PTHR46758">
    <property type="entry name" value="MYND DOMAIN-CONTAINING"/>
    <property type="match status" value="1"/>
</dbReference>
<feature type="region of interest" description="Disordered" evidence="5">
    <location>
        <begin position="40"/>
        <end position="69"/>
    </location>
</feature>
<evidence type="ECO:0000259" key="6">
    <source>
        <dbReference type="PROSITE" id="PS50865"/>
    </source>
</evidence>
<organism evidence="7 8">
    <name type="scientific">Triparma laevis f. inornata</name>
    <dbReference type="NCBI Taxonomy" id="1714386"/>
    <lineage>
        <taxon>Eukaryota</taxon>
        <taxon>Sar</taxon>
        <taxon>Stramenopiles</taxon>
        <taxon>Ochrophyta</taxon>
        <taxon>Bolidophyceae</taxon>
        <taxon>Parmales</taxon>
        <taxon>Triparmaceae</taxon>
        <taxon>Triparma</taxon>
    </lineage>
</organism>
<protein>
    <recommendedName>
        <fullName evidence="6">MYND-type domain-containing protein</fullName>
    </recommendedName>
</protein>
<dbReference type="InterPro" id="IPR002893">
    <property type="entry name" value="Znf_MYND"/>
</dbReference>